<sequence>MLVMRDRVLCDGGSAFLEREIHCKNLVEISGYKAEGIMRAVWLVRGEVGSIIGW</sequence>
<reference evidence="1 2" key="1">
    <citation type="submission" date="2014-06" db="EMBL/GenBank/DDBJ databases">
        <authorList>
            <person name="Le Roux F."/>
        </authorList>
    </citation>
    <scope>NUCLEOTIDE SEQUENCE [LARGE SCALE GENOMIC DNA]</scope>
    <source>
        <strain evidence="1 2">J2-31</strain>
    </source>
</reference>
<organism evidence="1 2">
    <name type="scientific">Vibrio coralliirubri</name>
    <dbReference type="NCBI Taxonomy" id="1516159"/>
    <lineage>
        <taxon>Bacteria</taxon>
        <taxon>Pseudomonadati</taxon>
        <taxon>Pseudomonadota</taxon>
        <taxon>Gammaproteobacteria</taxon>
        <taxon>Vibrionales</taxon>
        <taxon>Vibrionaceae</taxon>
        <taxon>Vibrio</taxon>
    </lineage>
</organism>
<dbReference type="Proteomes" id="UP000041625">
    <property type="component" value="Unassembled WGS sequence"/>
</dbReference>
<dbReference type="AlphaFoldDB" id="A0AA86WNS5"/>
<proteinExistence type="predicted"/>
<comment type="caution">
    <text evidence="1">The sequence shown here is derived from an EMBL/GenBank/DDBJ whole genome shotgun (WGS) entry which is preliminary data.</text>
</comment>
<protein>
    <submittedName>
        <fullName evidence="1">Uncharacterized protein</fullName>
    </submittedName>
</protein>
<evidence type="ECO:0000313" key="1">
    <source>
        <dbReference type="EMBL" id="CDT61094.1"/>
    </source>
</evidence>
<name>A0AA86WNS5_9VIBR</name>
<evidence type="ECO:0000313" key="2">
    <source>
        <dbReference type="Proteomes" id="UP000041625"/>
    </source>
</evidence>
<keyword evidence="2" id="KW-1185">Reference proteome</keyword>
<dbReference type="EMBL" id="CCKJ01000032">
    <property type="protein sequence ID" value="CDT61094.1"/>
    <property type="molecule type" value="Genomic_DNA"/>
</dbReference>
<accession>A0AA86WNS5</accession>
<gene>
    <name evidence="1" type="ORF">VCR31J2_1270528</name>
</gene>